<dbReference type="Proteomes" id="UP000499080">
    <property type="component" value="Unassembled WGS sequence"/>
</dbReference>
<accession>A0A4Y2Q8U9</accession>
<sequence>MNLYVGNLGAVDTLNDRAAATVTWELCPVIKRPSPSWTPPVRGTPLIGNVDNTTTRPRRRYNPLTHLATSQPRIRVPLKGVYVVKSKSMD</sequence>
<gene>
    <name evidence="1" type="ORF">AVEN_38789_1</name>
</gene>
<dbReference type="AlphaFoldDB" id="A0A4Y2Q8U9"/>
<evidence type="ECO:0000313" key="1">
    <source>
        <dbReference type="EMBL" id="GBN59493.1"/>
    </source>
</evidence>
<comment type="caution">
    <text evidence="1">The sequence shown here is derived from an EMBL/GenBank/DDBJ whole genome shotgun (WGS) entry which is preliminary data.</text>
</comment>
<organism evidence="1 2">
    <name type="scientific">Araneus ventricosus</name>
    <name type="common">Orbweaver spider</name>
    <name type="synonym">Epeira ventricosa</name>
    <dbReference type="NCBI Taxonomy" id="182803"/>
    <lineage>
        <taxon>Eukaryota</taxon>
        <taxon>Metazoa</taxon>
        <taxon>Ecdysozoa</taxon>
        <taxon>Arthropoda</taxon>
        <taxon>Chelicerata</taxon>
        <taxon>Arachnida</taxon>
        <taxon>Araneae</taxon>
        <taxon>Araneomorphae</taxon>
        <taxon>Entelegynae</taxon>
        <taxon>Araneoidea</taxon>
        <taxon>Araneidae</taxon>
        <taxon>Araneus</taxon>
    </lineage>
</organism>
<dbReference type="EMBL" id="BGPR01013159">
    <property type="protein sequence ID" value="GBN59493.1"/>
    <property type="molecule type" value="Genomic_DNA"/>
</dbReference>
<evidence type="ECO:0000313" key="2">
    <source>
        <dbReference type="Proteomes" id="UP000499080"/>
    </source>
</evidence>
<keyword evidence="2" id="KW-1185">Reference proteome</keyword>
<proteinExistence type="predicted"/>
<reference evidence="1 2" key="1">
    <citation type="journal article" date="2019" name="Sci. Rep.">
        <title>Orb-weaving spider Araneus ventricosus genome elucidates the spidroin gene catalogue.</title>
        <authorList>
            <person name="Kono N."/>
            <person name="Nakamura H."/>
            <person name="Ohtoshi R."/>
            <person name="Moran D.A.P."/>
            <person name="Shinohara A."/>
            <person name="Yoshida Y."/>
            <person name="Fujiwara M."/>
            <person name="Mori M."/>
            <person name="Tomita M."/>
            <person name="Arakawa K."/>
        </authorList>
    </citation>
    <scope>NUCLEOTIDE SEQUENCE [LARGE SCALE GENOMIC DNA]</scope>
</reference>
<protein>
    <submittedName>
        <fullName evidence="1">Uncharacterized protein</fullName>
    </submittedName>
</protein>
<name>A0A4Y2Q8U9_ARAVE</name>